<protein>
    <submittedName>
        <fullName evidence="2">Uncharacterized protein</fullName>
    </submittedName>
</protein>
<feature type="transmembrane region" description="Helical" evidence="1">
    <location>
        <begin position="12"/>
        <end position="36"/>
    </location>
</feature>
<keyword evidence="1" id="KW-1133">Transmembrane helix</keyword>
<keyword evidence="1" id="KW-0472">Membrane</keyword>
<evidence type="ECO:0000256" key="1">
    <source>
        <dbReference type="SAM" id="Phobius"/>
    </source>
</evidence>
<evidence type="ECO:0000313" key="2">
    <source>
        <dbReference type="EMBL" id="CAB4139414.1"/>
    </source>
</evidence>
<organism evidence="2">
    <name type="scientific">uncultured Caudovirales phage</name>
    <dbReference type="NCBI Taxonomy" id="2100421"/>
    <lineage>
        <taxon>Viruses</taxon>
        <taxon>Duplodnaviria</taxon>
        <taxon>Heunggongvirae</taxon>
        <taxon>Uroviricota</taxon>
        <taxon>Caudoviricetes</taxon>
        <taxon>Peduoviridae</taxon>
        <taxon>Maltschvirus</taxon>
        <taxon>Maltschvirus maltsch</taxon>
    </lineage>
</organism>
<proteinExistence type="predicted"/>
<sequence length="74" mass="8074">MKLAKDKQLHLWAGLGCAILATLFDLGLYALLATTLLGIAKEVYDKYTPGRVVDKWDAVATAVPGIPFTAYFLM</sequence>
<dbReference type="EMBL" id="LR796359">
    <property type="protein sequence ID" value="CAB4139414.1"/>
    <property type="molecule type" value="Genomic_DNA"/>
</dbReference>
<name>A0A6J5LXV2_9CAUD</name>
<reference evidence="2" key="1">
    <citation type="submission" date="2020-04" db="EMBL/GenBank/DDBJ databases">
        <authorList>
            <person name="Chiriac C."/>
            <person name="Salcher M."/>
            <person name="Ghai R."/>
            <person name="Kavagutti S V."/>
        </authorList>
    </citation>
    <scope>NUCLEOTIDE SEQUENCE</scope>
</reference>
<keyword evidence="1" id="KW-0812">Transmembrane</keyword>
<gene>
    <name evidence="2" type="ORF">UFOVP336_43</name>
</gene>
<accession>A0A6J5LXV2</accession>